<name>A0A5B8XGB1_9RICK</name>
<evidence type="ECO:0000259" key="9">
    <source>
        <dbReference type="Pfam" id="PF17768"/>
    </source>
</evidence>
<dbReference type="Gene3D" id="3.10.310.30">
    <property type="match status" value="1"/>
</dbReference>
<dbReference type="Gene3D" id="3.90.1640.30">
    <property type="match status" value="1"/>
</dbReference>
<dbReference type="EMBL" id="CP029077">
    <property type="protein sequence ID" value="QED23919.1"/>
    <property type="molecule type" value="Genomic_DNA"/>
</dbReference>
<feature type="domain" description="RecJ OB" evidence="9">
    <location>
        <begin position="487"/>
        <end position="584"/>
    </location>
</feature>
<keyword evidence="3" id="KW-0540">Nuclease</keyword>
<evidence type="ECO:0000313" key="10">
    <source>
        <dbReference type="EMBL" id="QED23919.1"/>
    </source>
</evidence>
<dbReference type="RefSeq" id="WP_146821416.1">
    <property type="nucleotide sequence ID" value="NZ_CP029077.1"/>
</dbReference>
<dbReference type="InterPro" id="IPR038763">
    <property type="entry name" value="DHH_sf"/>
</dbReference>
<accession>A0A5B8XGB1</accession>
<dbReference type="AlphaFoldDB" id="A0A5B8XGB1"/>
<dbReference type="InterPro" id="IPR003156">
    <property type="entry name" value="DHHA1_dom"/>
</dbReference>
<evidence type="ECO:0000256" key="2">
    <source>
        <dbReference type="ARBA" id="ARBA00019841"/>
    </source>
</evidence>
<evidence type="ECO:0000256" key="3">
    <source>
        <dbReference type="ARBA" id="ARBA00022722"/>
    </source>
</evidence>
<dbReference type="Pfam" id="PF01368">
    <property type="entry name" value="DHH"/>
    <property type="match status" value="1"/>
</dbReference>
<dbReference type="GO" id="GO:0003676">
    <property type="term" value="F:nucleic acid binding"/>
    <property type="evidence" value="ECO:0007669"/>
    <property type="project" value="InterPro"/>
</dbReference>
<keyword evidence="4" id="KW-0378">Hydrolase</keyword>
<dbReference type="Pfam" id="PF02272">
    <property type="entry name" value="DHHA1"/>
    <property type="match status" value="1"/>
</dbReference>
<protein>
    <recommendedName>
        <fullName evidence="2">Single-stranded-DNA-specific exonuclease RecJ</fullName>
    </recommendedName>
</protein>
<evidence type="ECO:0000256" key="6">
    <source>
        <dbReference type="SAM" id="Coils"/>
    </source>
</evidence>
<keyword evidence="11" id="KW-1185">Reference proteome</keyword>
<evidence type="ECO:0000313" key="11">
    <source>
        <dbReference type="Proteomes" id="UP000321934"/>
    </source>
</evidence>
<reference evidence="10 11" key="1">
    <citation type="journal article" date="2019" name="ISME J.">
        <title>Deianiraea, an extracellular bacterium associated with the ciliate Paramecium, suggests an alternative scenario for the evolution of Rickettsiales.</title>
        <authorList>
            <person name="Castelli M."/>
            <person name="Sabaneyeva E."/>
            <person name="Lanzoni O."/>
            <person name="Lebedeva N."/>
            <person name="Floriano A.M."/>
            <person name="Gaiarsa S."/>
            <person name="Benken K."/>
            <person name="Modeo L."/>
            <person name="Bandi C."/>
            <person name="Potekhin A."/>
            <person name="Sassera D."/>
            <person name="Petroni G."/>
        </authorList>
    </citation>
    <scope>NUCLEOTIDE SEQUENCE [LARGE SCALE GENOMIC DNA]</scope>
    <source>
        <strain evidence="10">CyL4-1</strain>
    </source>
</reference>
<organism evidence="10 11">
    <name type="scientific">Candidatus Deianiraea vastatrix</name>
    <dbReference type="NCBI Taxonomy" id="2163644"/>
    <lineage>
        <taxon>Bacteria</taxon>
        <taxon>Pseudomonadati</taxon>
        <taxon>Pseudomonadota</taxon>
        <taxon>Alphaproteobacteria</taxon>
        <taxon>Rickettsiales</taxon>
        <taxon>Candidatus Deianiraeaceae</taxon>
        <taxon>Candidatus Deianiraea</taxon>
    </lineage>
</organism>
<dbReference type="NCBIfam" id="TIGR00644">
    <property type="entry name" value="recJ"/>
    <property type="match status" value="1"/>
</dbReference>
<dbReference type="PANTHER" id="PTHR30255:SF2">
    <property type="entry name" value="SINGLE-STRANDED-DNA-SPECIFIC EXONUCLEASE RECJ"/>
    <property type="match status" value="1"/>
</dbReference>
<evidence type="ECO:0000259" key="8">
    <source>
        <dbReference type="Pfam" id="PF02272"/>
    </source>
</evidence>
<dbReference type="Pfam" id="PF17768">
    <property type="entry name" value="RecJ_OB"/>
    <property type="match status" value="1"/>
</dbReference>
<dbReference type="GO" id="GO:0006281">
    <property type="term" value="P:DNA repair"/>
    <property type="evidence" value="ECO:0007669"/>
    <property type="project" value="InterPro"/>
</dbReference>
<keyword evidence="6" id="KW-0175">Coiled coil</keyword>
<dbReference type="InterPro" id="IPR001667">
    <property type="entry name" value="DDH_dom"/>
</dbReference>
<dbReference type="InterPro" id="IPR004610">
    <property type="entry name" value="RecJ"/>
</dbReference>
<dbReference type="PANTHER" id="PTHR30255">
    <property type="entry name" value="SINGLE-STRANDED-DNA-SPECIFIC EXONUCLEASE RECJ"/>
    <property type="match status" value="1"/>
</dbReference>
<evidence type="ECO:0000256" key="4">
    <source>
        <dbReference type="ARBA" id="ARBA00022801"/>
    </source>
</evidence>
<dbReference type="InterPro" id="IPR041122">
    <property type="entry name" value="RecJ_OB"/>
</dbReference>
<proteinExistence type="inferred from homology"/>
<dbReference type="Proteomes" id="UP000321934">
    <property type="component" value="Chromosome"/>
</dbReference>
<gene>
    <name evidence="10" type="ORF">Deia_01138</name>
</gene>
<feature type="domain" description="DHHA1" evidence="8">
    <location>
        <begin position="372"/>
        <end position="471"/>
    </location>
</feature>
<dbReference type="InterPro" id="IPR051673">
    <property type="entry name" value="SSDNA_exonuclease_RecJ"/>
</dbReference>
<dbReference type="OrthoDB" id="9809852at2"/>
<comment type="similarity">
    <text evidence="1">Belongs to the RecJ family.</text>
</comment>
<keyword evidence="5 10" id="KW-0269">Exonuclease</keyword>
<sequence>MKKTALGRNLNILESNLNKSSQIASLLSISPILGDILAKTDGVDVSNAEDFLNPKLKNLMPNPSKLMGMDLGVTHLCKAIIDKKTIGILGDYDVDGVSSSSMLKIFLILIGILPKIIIPNRFKDGYGPSIPLMHKMHMEKVDTIVTLDCGTVAFEPLEYAKALGMNVVVVDHHISQIDRPEAIAIINPNQLGDDSKMGYLCAAGVTFLLCVALNAKLREMGFYEGKKEPNLLNLVPFAMLGSVCDMMKMIGLNRAFYHTGIAVLQKNLQNYDSLLQEEKIAFCGLRQLILAGGKQEISSSYDIGFIIGPMINAGGRIDSAMIGVDLLTNTDETDAARLAAELKTLNQERREIQEEIIESAKKMADLELASGKNVLFLKSDKWHEGVIGIVASKIKDLYQKPTIIGSISKNSGVMIIKASCRSIDGVDIGKSVICALENGLILKGGGHAGAAGFSAKLDDFERLFDFFEQHLHQDVVSAKDGAKIDIHCQISLEQIDDKIRDISRLEPFGIGNPKPLFLIKNAVIGDYSVLKELHFRLNLRTRHKNDDKYLWKSAILFNANATLLGDFVKKHQGKEVDIIANIEYGSYGLSIVVVDFAN</sequence>
<dbReference type="GO" id="GO:0006310">
    <property type="term" value="P:DNA recombination"/>
    <property type="evidence" value="ECO:0007669"/>
    <property type="project" value="InterPro"/>
</dbReference>
<dbReference type="SUPFAM" id="SSF64182">
    <property type="entry name" value="DHH phosphoesterases"/>
    <property type="match status" value="1"/>
</dbReference>
<evidence type="ECO:0000256" key="1">
    <source>
        <dbReference type="ARBA" id="ARBA00005915"/>
    </source>
</evidence>
<evidence type="ECO:0000259" key="7">
    <source>
        <dbReference type="Pfam" id="PF01368"/>
    </source>
</evidence>
<feature type="coiled-coil region" evidence="6">
    <location>
        <begin position="335"/>
        <end position="369"/>
    </location>
</feature>
<evidence type="ECO:0000256" key="5">
    <source>
        <dbReference type="ARBA" id="ARBA00022839"/>
    </source>
</evidence>
<dbReference type="GO" id="GO:0008409">
    <property type="term" value="F:5'-3' exonuclease activity"/>
    <property type="evidence" value="ECO:0007669"/>
    <property type="project" value="InterPro"/>
</dbReference>
<feature type="domain" description="DDH" evidence="7">
    <location>
        <begin position="86"/>
        <end position="218"/>
    </location>
</feature>